<evidence type="ECO:0000259" key="4">
    <source>
        <dbReference type="SMART" id="SM00858"/>
    </source>
</evidence>
<evidence type="ECO:0000313" key="5">
    <source>
        <dbReference type="EMBL" id="SNZ08130.1"/>
    </source>
</evidence>
<protein>
    <submittedName>
        <fullName evidence="5">Flagella basal body P-ring formation protein FlgA</fullName>
    </submittedName>
</protein>
<dbReference type="InterPro" id="IPR013974">
    <property type="entry name" value="SAF"/>
</dbReference>
<gene>
    <name evidence="5" type="ORF">SAMN06265182_1174</name>
</gene>
<evidence type="ECO:0000256" key="2">
    <source>
        <dbReference type="ARBA" id="ARBA00022729"/>
    </source>
</evidence>
<name>A0A285NF90_9AQUI</name>
<feature type="domain" description="SAF" evidence="4">
    <location>
        <begin position="192"/>
        <end position="251"/>
    </location>
</feature>
<dbReference type="OrthoDB" id="5322827at2"/>
<keyword evidence="3" id="KW-0574">Periplasm</keyword>
<dbReference type="NCBIfam" id="TIGR03170">
    <property type="entry name" value="flgA_cterm"/>
    <property type="match status" value="1"/>
</dbReference>
<dbReference type="Proteomes" id="UP000219036">
    <property type="component" value="Unassembled WGS sequence"/>
</dbReference>
<dbReference type="InterPro" id="IPR039246">
    <property type="entry name" value="Flagellar_FlgA"/>
</dbReference>
<keyword evidence="5" id="KW-0969">Cilium</keyword>
<dbReference type="Pfam" id="PF13144">
    <property type="entry name" value="ChapFlgA"/>
    <property type="match status" value="1"/>
</dbReference>
<keyword evidence="6" id="KW-1185">Reference proteome</keyword>
<sequence>MRCSEPSVPSKVKILLIFLLLFSPVYSKTVIKLKSYVETEKSKLTLSDISVINTDNERFLTFLSGITVIEGLKAGEEKELRKNQILKILKNNYVNPDSVVIKGEKVKIKRKEIILSPEIIKEKITEYLKRYPDIQIEDIRVSLKTEKLNKPFTLKIEERSKSNRYIYLSVYILQNGKKIRKLNATVKYQKVADVIVAKKDLLRGELITEDDIELKKLPVKNNYITDPDLVIGAKVRTLIKKGSPLKLTMIEPDYPVKRKSYVKVIYDRNGIKIEITGIALENGQKGQVIKVKNSSTGKILSCKVIGKDTVLFIGGY</sequence>
<organism evidence="5 6">
    <name type="scientific">Persephonella hydrogeniphila</name>
    <dbReference type="NCBI Taxonomy" id="198703"/>
    <lineage>
        <taxon>Bacteria</taxon>
        <taxon>Pseudomonadati</taxon>
        <taxon>Aquificota</taxon>
        <taxon>Aquificia</taxon>
        <taxon>Aquificales</taxon>
        <taxon>Hydrogenothermaceae</taxon>
        <taxon>Persephonella</taxon>
    </lineage>
</organism>
<dbReference type="GO" id="GO:0042597">
    <property type="term" value="C:periplasmic space"/>
    <property type="evidence" value="ECO:0007669"/>
    <property type="project" value="UniProtKB-SubCell"/>
</dbReference>
<accession>A0A285NF90</accession>
<evidence type="ECO:0000256" key="3">
    <source>
        <dbReference type="ARBA" id="ARBA00022764"/>
    </source>
</evidence>
<keyword evidence="5" id="KW-0966">Cell projection</keyword>
<dbReference type="GO" id="GO:0044780">
    <property type="term" value="P:bacterial-type flagellum assembly"/>
    <property type="evidence" value="ECO:0007669"/>
    <property type="project" value="InterPro"/>
</dbReference>
<dbReference type="PANTHER" id="PTHR36307">
    <property type="entry name" value="FLAGELLA BASAL BODY P-RING FORMATION PROTEIN FLGA"/>
    <property type="match status" value="1"/>
</dbReference>
<dbReference type="CDD" id="cd11614">
    <property type="entry name" value="SAF_CpaB_FlgA_like"/>
    <property type="match status" value="1"/>
</dbReference>
<dbReference type="PANTHER" id="PTHR36307:SF1">
    <property type="entry name" value="FLAGELLA BASAL BODY P-RING FORMATION PROTEIN FLGA"/>
    <property type="match status" value="1"/>
</dbReference>
<dbReference type="EMBL" id="OBEI01000004">
    <property type="protein sequence ID" value="SNZ08130.1"/>
    <property type="molecule type" value="Genomic_DNA"/>
</dbReference>
<keyword evidence="2" id="KW-0732">Signal</keyword>
<proteinExistence type="predicted"/>
<dbReference type="InterPro" id="IPR036732">
    <property type="entry name" value="AFP_Neu5c_C_sf"/>
</dbReference>
<comment type="subcellular location">
    <subcellularLocation>
        <location evidence="1">Periplasm</location>
    </subcellularLocation>
</comment>
<dbReference type="AlphaFoldDB" id="A0A285NF90"/>
<dbReference type="Gene3D" id="3.90.1210.10">
    <property type="entry name" value="Antifreeze-like/N-acetylneuraminic acid synthase C-terminal domain"/>
    <property type="match status" value="1"/>
</dbReference>
<evidence type="ECO:0000313" key="6">
    <source>
        <dbReference type="Proteomes" id="UP000219036"/>
    </source>
</evidence>
<keyword evidence="5" id="KW-0282">Flagellum</keyword>
<dbReference type="InterPro" id="IPR017585">
    <property type="entry name" value="SAF_FlgA"/>
</dbReference>
<dbReference type="RefSeq" id="WP_097000348.1">
    <property type="nucleotide sequence ID" value="NZ_OBEI01000004.1"/>
</dbReference>
<dbReference type="SMART" id="SM00858">
    <property type="entry name" value="SAF"/>
    <property type="match status" value="1"/>
</dbReference>
<dbReference type="Gene3D" id="2.30.30.760">
    <property type="match status" value="1"/>
</dbReference>
<reference evidence="6" key="1">
    <citation type="submission" date="2017-09" db="EMBL/GenBank/DDBJ databases">
        <authorList>
            <person name="Varghese N."/>
            <person name="Submissions S."/>
        </authorList>
    </citation>
    <scope>NUCLEOTIDE SEQUENCE [LARGE SCALE GENOMIC DNA]</scope>
    <source>
        <strain evidence="6">DSM 15103</strain>
    </source>
</reference>
<evidence type="ECO:0000256" key="1">
    <source>
        <dbReference type="ARBA" id="ARBA00004418"/>
    </source>
</evidence>
<dbReference type="SUPFAM" id="SSF51269">
    <property type="entry name" value="AFP III-like domain"/>
    <property type="match status" value="1"/>
</dbReference>